<feature type="domain" description="Aldehyde oxidase/xanthine dehydrogenase a/b hammerhead" evidence="1">
    <location>
        <begin position="209"/>
        <end position="288"/>
    </location>
</feature>
<comment type="caution">
    <text evidence="2">The sequence shown here is derived from an EMBL/GenBank/DDBJ whole genome shotgun (WGS) entry which is preliminary data.</text>
</comment>
<evidence type="ECO:0000313" key="3">
    <source>
        <dbReference type="Proteomes" id="UP000474757"/>
    </source>
</evidence>
<name>A0A6B2JHC6_9RHOB</name>
<reference evidence="2 3" key="1">
    <citation type="submission" date="2020-02" db="EMBL/GenBank/DDBJ databases">
        <title>Pseudoroseicyclus tamarix, sp. nov., isolated from offshore sediment of a Tamarix chinensis forest.</title>
        <authorList>
            <person name="Gai Y."/>
        </authorList>
    </citation>
    <scope>NUCLEOTIDE SEQUENCE [LARGE SCALE GENOMIC DNA]</scope>
    <source>
        <strain evidence="2 3">CLL3-39</strain>
    </source>
</reference>
<dbReference type="InterPro" id="IPR012368">
    <property type="entry name" value="OxRdtase_Mopterin-bd_su_IorB"/>
</dbReference>
<dbReference type="PIRSF" id="PIRSF036389">
    <property type="entry name" value="IOR_B"/>
    <property type="match status" value="1"/>
</dbReference>
<dbReference type="PANTHER" id="PTHR47495:SF2">
    <property type="entry name" value="ALDEHYDE DEHYDROGENASE"/>
    <property type="match status" value="1"/>
</dbReference>
<dbReference type="PANTHER" id="PTHR47495">
    <property type="entry name" value="ALDEHYDE DEHYDROGENASE"/>
    <property type="match status" value="1"/>
</dbReference>
<dbReference type="GO" id="GO:0016491">
    <property type="term" value="F:oxidoreductase activity"/>
    <property type="evidence" value="ECO:0007669"/>
    <property type="project" value="InterPro"/>
</dbReference>
<dbReference type="Pfam" id="PF20256">
    <property type="entry name" value="MoCoBD_2"/>
    <property type="match status" value="2"/>
</dbReference>
<keyword evidence="3" id="KW-1185">Reference proteome</keyword>
<dbReference type="Proteomes" id="UP000474757">
    <property type="component" value="Unassembled WGS sequence"/>
</dbReference>
<accession>A0A6B2JHC6</accession>
<gene>
    <name evidence="2" type="ORF">GZA08_06830</name>
</gene>
<proteinExistence type="predicted"/>
<dbReference type="Gene3D" id="3.90.1170.50">
    <property type="entry name" value="Aldehyde oxidase/xanthine dehydrogenase, a/b hammerhead"/>
    <property type="match status" value="1"/>
</dbReference>
<dbReference type="InterPro" id="IPR052516">
    <property type="entry name" value="N-heterocyclic_Hydroxylase"/>
</dbReference>
<dbReference type="InterPro" id="IPR037165">
    <property type="entry name" value="AldOxase/xan_DH_Mopterin-bd_sf"/>
</dbReference>
<dbReference type="PROSITE" id="PS51318">
    <property type="entry name" value="TAT"/>
    <property type="match status" value="1"/>
</dbReference>
<organism evidence="2 3">
    <name type="scientific">Pseudoroseicyclus tamaricis</name>
    <dbReference type="NCBI Taxonomy" id="2705421"/>
    <lineage>
        <taxon>Bacteria</taxon>
        <taxon>Pseudomonadati</taxon>
        <taxon>Pseudomonadota</taxon>
        <taxon>Alphaproteobacteria</taxon>
        <taxon>Rhodobacterales</taxon>
        <taxon>Paracoccaceae</taxon>
        <taxon>Pseudoroseicyclus</taxon>
    </lineage>
</organism>
<dbReference type="InterPro" id="IPR006311">
    <property type="entry name" value="TAT_signal"/>
</dbReference>
<dbReference type="InterPro" id="IPR008274">
    <property type="entry name" value="AldOxase/xan_DH_MoCoBD1"/>
</dbReference>
<dbReference type="Gene3D" id="3.30.365.10">
    <property type="entry name" value="Aldehyde oxidase/xanthine dehydrogenase, molybdopterin binding domain"/>
    <property type="match status" value="4"/>
</dbReference>
<dbReference type="Pfam" id="PF02738">
    <property type="entry name" value="MoCoBD_1"/>
    <property type="match status" value="1"/>
</dbReference>
<dbReference type="EMBL" id="JAAGAB010000002">
    <property type="protein sequence ID" value="NDV00681.1"/>
    <property type="molecule type" value="Genomic_DNA"/>
</dbReference>
<dbReference type="SMART" id="SM01008">
    <property type="entry name" value="Ald_Xan_dh_C"/>
    <property type="match status" value="1"/>
</dbReference>
<dbReference type="InterPro" id="IPR046867">
    <property type="entry name" value="AldOxase/xan_DH_MoCoBD2"/>
</dbReference>
<protein>
    <submittedName>
        <fullName evidence="2">Xanthine dehydrogenase family protein molybdopterin-binding subunit</fullName>
    </submittedName>
</protein>
<dbReference type="InterPro" id="IPR000674">
    <property type="entry name" value="Ald_Oxase/Xan_DH_a/b"/>
</dbReference>
<sequence>MTEHFKLSRRSFLASSAATGSGFALGFGLSPAAAQDLSSDLSTPEINAWVVINPDDTVIVRVAKQEMGQGTLTGLTQLVAEELDANWDNVTYELVSASDNVVRERVWGAMGTFGSNGIRSSQEMVRTGGAAARAMLVQAAANRWGLDVGELTVEKGVITAPSGETLTYGAVAEEAAGLEVPTDVTLKDPSEWTIAGQPLQRLDTLGKLDGSRIYAIDYTMEGMLNAAVIMTPVLGGTVTSFDQSAVMDMPGVQQVIQLDDSTVAVVADTWWRAKSAADALPIEWDLGENASFGMEQLDAMLNEGLEAEEAFVGNENGDIDAALGEAAQVVSADYHFPWQHHATMEPMNATALVTDEGCEVWTATQDAESALAAASNASGFDIAQCRVHRLNPGGGFGRRASSQDYVTQAVQIAQAMPGTPVKLIWSREQDMMHGTYHPTTKARFRAGLDEEGNLTGMHMRISGQSILAGLMPFALQDGMDQTMFQGLNAESEEGEFGYTVPNLKIDHAMRNPPLRPGFWRGVCNNQNAFYLESFMDELAEAAGKDPLEFRRGLMQDHPRHLAVLDKVAEGIGWDTEPAEGVYRGIAQHMGYGSYVAAAAEVSVDERGNLTIHRIVAATDPGHVANPQQIEAQIDGSFAMGLSAGLISQITMEEGRVQEQNYDTYPVVMMADMPAVESHLIPSGGFWGGVGEPTIFVATPAVLNAVYQATGQRIRELPLWKHDLTPKE</sequence>
<evidence type="ECO:0000259" key="1">
    <source>
        <dbReference type="SMART" id="SM01008"/>
    </source>
</evidence>
<dbReference type="AlphaFoldDB" id="A0A6B2JHC6"/>
<dbReference type="RefSeq" id="WP_163891401.1">
    <property type="nucleotide sequence ID" value="NZ_JAAFYS010000002.1"/>
</dbReference>
<evidence type="ECO:0000313" key="2">
    <source>
        <dbReference type="EMBL" id="NDV00681.1"/>
    </source>
</evidence>
<dbReference type="SUPFAM" id="SSF56003">
    <property type="entry name" value="Molybdenum cofactor-binding domain"/>
    <property type="match status" value="2"/>
</dbReference>